<dbReference type="InterPro" id="IPR032710">
    <property type="entry name" value="NTF2-like_dom_sf"/>
</dbReference>
<comment type="caution">
    <text evidence="2">The sequence shown here is derived from an EMBL/GenBank/DDBJ whole genome shotgun (WGS) entry which is preliminary data.</text>
</comment>
<name>A0A251Y915_9MICO</name>
<dbReference type="Gene3D" id="3.10.450.50">
    <property type="match status" value="1"/>
</dbReference>
<evidence type="ECO:0000313" key="3">
    <source>
        <dbReference type="Proteomes" id="UP000194837"/>
    </source>
</evidence>
<protein>
    <recommendedName>
        <fullName evidence="1">SnoaL-like domain-containing protein</fullName>
    </recommendedName>
</protein>
<gene>
    <name evidence="2" type="ORF">BFL34_01574</name>
</gene>
<dbReference type="InterPro" id="IPR037401">
    <property type="entry name" value="SnoaL-like"/>
</dbReference>
<proteinExistence type="predicted"/>
<feature type="domain" description="SnoaL-like" evidence="1">
    <location>
        <begin position="4"/>
        <end position="123"/>
    </location>
</feature>
<evidence type="ECO:0000313" key="2">
    <source>
        <dbReference type="EMBL" id="OUE20756.1"/>
    </source>
</evidence>
<dbReference type="SUPFAM" id="SSF54427">
    <property type="entry name" value="NTF2-like"/>
    <property type="match status" value="1"/>
</dbReference>
<dbReference type="Pfam" id="PF13577">
    <property type="entry name" value="SnoaL_4"/>
    <property type="match status" value="1"/>
</dbReference>
<dbReference type="AlphaFoldDB" id="A0A251Y915"/>
<reference evidence="2 3" key="1">
    <citation type="submission" date="2016-08" db="EMBL/GenBank/DDBJ databases">
        <title>Genome sequence of Clavibacter michiganensis spp strain CFBP7494.</title>
        <authorList>
            <person name="Thapa S.P."/>
            <person name="Coaker G."/>
            <person name="Jacques M.-A."/>
        </authorList>
    </citation>
    <scope>NUCLEOTIDE SEQUENCE [LARGE SCALE GENOMIC DNA]</scope>
    <source>
        <strain evidence="2">CFBP7494</strain>
    </source>
</reference>
<dbReference type="EMBL" id="MDJW01000008">
    <property type="protein sequence ID" value="OUE20756.1"/>
    <property type="molecule type" value="Genomic_DNA"/>
</dbReference>
<sequence length="136" mass="14596">MLTALDRQQITETLSRHAHVVDEDEPERLGEVFTPDATYDMTRSGMGAFQGLDAMRTAAARMSAAGVAPLSHFVTNVVITETGDASASVRSKGLMIMRDGGLHAVVYDDAVALREGRWLIASRVITPVRAAGADPR</sequence>
<evidence type="ECO:0000259" key="1">
    <source>
        <dbReference type="Pfam" id="PF13577"/>
    </source>
</evidence>
<dbReference type="Proteomes" id="UP000194837">
    <property type="component" value="Unassembled WGS sequence"/>
</dbReference>
<organism evidence="2 3">
    <name type="scientific">Clavibacter michiganensis</name>
    <dbReference type="NCBI Taxonomy" id="28447"/>
    <lineage>
        <taxon>Bacteria</taxon>
        <taxon>Bacillati</taxon>
        <taxon>Actinomycetota</taxon>
        <taxon>Actinomycetes</taxon>
        <taxon>Micrococcales</taxon>
        <taxon>Microbacteriaceae</taxon>
        <taxon>Clavibacter</taxon>
    </lineage>
</organism>
<dbReference type="CDD" id="cd00531">
    <property type="entry name" value="NTF2_like"/>
    <property type="match status" value="1"/>
</dbReference>
<accession>A0A251Y915</accession>
<dbReference type="RefSeq" id="WP_086521329.1">
    <property type="nucleotide sequence ID" value="NZ_MDJW01000008.1"/>
</dbReference>